<sequence>MHQCQVNQVEWKKSLCLQTARIQELEAAAAFCGHAQYLSPLYYFHVENLVKDGSSTEEHLTENAAKELEAAAAFCGHAQYLSPLYYFHVENLVKDGSSTEEHLTESSEKYTFRIPDYGSNYVL</sequence>
<evidence type="ECO:0000313" key="1">
    <source>
        <dbReference type="EMBL" id="GFY83040.1"/>
    </source>
</evidence>
<name>A0A7J0E9G0_9ERIC</name>
<protein>
    <submittedName>
        <fullName evidence="1">Uncharacterized protein</fullName>
    </submittedName>
</protein>
<accession>A0A7J0E9G0</accession>
<comment type="caution">
    <text evidence="1">The sequence shown here is derived from an EMBL/GenBank/DDBJ whole genome shotgun (WGS) entry which is preliminary data.</text>
</comment>
<dbReference type="EMBL" id="BJWL01000002">
    <property type="protein sequence ID" value="GFY83040.1"/>
    <property type="molecule type" value="Genomic_DNA"/>
</dbReference>
<organism evidence="1 2">
    <name type="scientific">Actinidia rufa</name>
    <dbReference type="NCBI Taxonomy" id="165716"/>
    <lineage>
        <taxon>Eukaryota</taxon>
        <taxon>Viridiplantae</taxon>
        <taxon>Streptophyta</taxon>
        <taxon>Embryophyta</taxon>
        <taxon>Tracheophyta</taxon>
        <taxon>Spermatophyta</taxon>
        <taxon>Magnoliopsida</taxon>
        <taxon>eudicotyledons</taxon>
        <taxon>Gunneridae</taxon>
        <taxon>Pentapetalae</taxon>
        <taxon>asterids</taxon>
        <taxon>Ericales</taxon>
        <taxon>Actinidiaceae</taxon>
        <taxon>Actinidia</taxon>
    </lineage>
</organism>
<gene>
    <name evidence="1" type="ORF">Acr_02g0012800</name>
</gene>
<dbReference type="AlphaFoldDB" id="A0A7J0E9G0"/>
<proteinExistence type="predicted"/>
<reference evidence="1 2" key="1">
    <citation type="submission" date="2019-07" db="EMBL/GenBank/DDBJ databases">
        <title>De Novo Assembly of kiwifruit Actinidia rufa.</title>
        <authorList>
            <person name="Sugita-Konishi S."/>
            <person name="Sato K."/>
            <person name="Mori E."/>
            <person name="Abe Y."/>
            <person name="Kisaki G."/>
            <person name="Hamano K."/>
            <person name="Suezawa K."/>
            <person name="Otani M."/>
            <person name="Fukuda T."/>
            <person name="Manabe T."/>
            <person name="Gomi K."/>
            <person name="Tabuchi M."/>
            <person name="Akimitsu K."/>
            <person name="Kataoka I."/>
        </authorList>
    </citation>
    <scope>NUCLEOTIDE SEQUENCE [LARGE SCALE GENOMIC DNA]</scope>
    <source>
        <strain evidence="2">cv. Fuchu</strain>
    </source>
</reference>
<evidence type="ECO:0000313" key="2">
    <source>
        <dbReference type="Proteomes" id="UP000585474"/>
    </source>
</evidence>
<keyword evidence="2" id="KW-1185">Reference proteome</keyword>
<dbReference type="Proteomes" id="UP000585474">
    <property type="component" value="Unassembled WGS sequence"/>
</dbReference>